<proteinExistence type="predicted"/>
<organism evidence="1 2">
    <name type="scientific">Streptomyces rubradiris</name>
    <name type="common">Streptomyces achromogenes subsp. rubradiris</name>
    <dbReference type="NCBI Taxonomy" id="285531"/>
    <lineage>
        <taxon>Bacteria</taxon>
        <taxon>Bacillati</taxon>
        <taxon>Actinomycetota</taxon>
        <taxon>Actinomycetes</taxon>
        <taxon>Kitasatosporales</taxon>
        <taxon>Streptomycetaceae</taxon>
        <taxon>Streptomyces</taxon>
    </lineage>
</organism>
<evidence type="ECO:0000313" key="1">
    <source>
        <dbReference type="EMBL" id="GHI52145.1"/>
    </source>
</evidence>
<dbReference type="EMBL" id="BNEA01000007">
    <property type="protein sequence ID" value="GHI52145.1"/>
    <property type="molecule type" value="Genomic_DNA"/>
</dbReference>
<dbReference type="Proteomes" id="UP000646738">
    <property type="component" value="Unassembled WGS sequence"/>
</dbReference>
<reference evidence="2" key="1">
    <citation type="submission" date="2023-07" db="EMBL/GenBank/DDBJ databases">
        <title>Whole genome shotgun sequence of Streptomyces achromogenes subsp. rubradiris NBRC 14000.</title>
        <authorList>
            <person name="Komaki H."/>
            <person name="Tamura T."/>
        </authorList>
    </citation>
    <scope>NUCLEOTIDE SEQUENCE [LARGE SCALE GENOMIC DNA]</scope>
    <source>
        <strain evidence="2">NBRC 14000</strain>
    </source>
</reference>
<protein>
    <submittedName>
        <fullName evidence="1">Uncharacterized protein</fullName>
    </submittedName>
</protein>
<sequence>MRFFEQPSCREGPLPCISPGTAVIRLNHSQVDGQACGVIVELAPRFLTWDDVNPAQHFFDSASAPQVVRSLGPARRVPSRPDIPFGDPAMSAWAWGEGQSWADAMSHALADHYGRWTVGWRWTHDEGDFDGGPEPNR</sequence>
<gene>
    <name evidence="1" type="ORF">Srubr_19910</name>
</gene>
<evidence type="ECO:0000313" key="2">
    <source>
        <dbReference type="Proteomes" id="UP000646738"/>
    </source>
</evidence>
<comment type="caution">
    <text evidence="1">The sequence shown here is derived from an EMBL/GenBank/DDBJ whole genome shotgun (WGS) entry which is preliminary data.</text>
</comment>
<accession>A0ABQ3R8H0</accession>
<name>A0ABQ3R8H0_STRRR</name>
<keyword evidence="2" id="KW-1185">Reference proteome</keyword>